<dbReference type="RefSeq" id="WP_204202745.1">
    <property type="nucleotide sequence ID" value="NZ_JAFELM010000021.1"/>
</dbReference>
<reference evidence="2 3" key="1">
    <citation type="submission" date="2021-02" db="EMBL/GenBank/DDBJ databases">
        <title>Bacillus sp. RD4P76, an endophyte from a halophyte.</title>
        <authorList>
            <person name="Sun J.-Q."/>
        </authorList>
    </citation>
    <scope>NUCLEOTIDE SEQUENCE [LARGE SCALE GENOMIC DNA]</scope>
    <source>
        <strain evidence="2 3">RD4P76</strain>
    </source>
</reference>
<evidence type="ECO:0000313" key="2">
    <source>
        <dbReference type="EMBL" id="MBM6617371.1"/>
    </source>
</evidence>
<dbReference type="EMBL" id="JAFELM010000021">
    <property type="protein sequence ID" value="MBM6617371.1"/>
    <property type="molecule type" value="Genomic_DNA"/>
</dbReference>
<feature type="compositionally biased region" description="Basic and acidic residues" evidence="1">
    <location>
        <begin position="13"/>
        <end position="31"/>
    </location>
</feature>
<gene>
    <name evidence="2" type="ORF">JR050_06735</name>
</gene>
<accession>A0ABS2DG31</accession>
<name>A0ABS2DG31_9BACI</name>
<evidence type="ECO:0000313" key="3">
    <source>
        <dbReference type="Proteomes" id="UP001518925"/>
    </source>
</evidence>
<feature type="compositionally biased region" description="Polar residues" evidence="1">
    <location>
        <begin position="1"/>
        <end position="12"/>
    </location>
</feature>
<keyword evidence="3" id="KW-1185">Reference proteome</keyword>
<feature type="region of interest" description="Disordered" evidence="1">
    <location>
        <begin position="1"/>
        <end position="53"/>
    </location>
</feature>
<organism evidence="2 3">
    <name type="scientific">Bacillus suaedaesalsae</name>
    <dbReference type="NCBI Taxonomy" id="2810349"/>
    <lineage>
        <taxon>Bacteria</taxon>
        <taxon>Bacillati</taxon>
        <taxon>Bacillota</taxon>
        <taxon>Bacilli</taxon>
        <taxon>Bacillales</taxon>
        <taxon>Bacillaceae</taxon>
        <taxon>Bacillus</taxon>
    </lineage>
</organism>
<comment type="caution">
    <text evidence="2">The sequence shown here is derived from an EMBL/GenBank/DDBJ whole genome shotgun (WGS) entry which is preliminary data.</text>
</comment>
<sequence>MVNQDFNKFTKLQQEHKSEYVGSDRPHKQQSNDKGFNNNSDTDKSPGATGREL</sequence>
<protein>
    <submittedName>
        <fullName evidence="2">Uncharacterized protein</fullName>
    </submittedName>
</protein>
<evidence type="ECO:0000256" key="1">
    <source>
        <dbReference type="SAM" id="MobiDB-lite"/>
    </source>
</evidence>
<dbReference type="Proteomes" id="UP001518925">
    <property type="component" value="Unassembled WGS sequence"/>
</dbReference>
<proteinExistence type="predicted"/>